<dbReference type="PANTHER" id="PTHR39336">
    <property type="entry name" value="PYRIDOXAMINE PHOSPHATE OXIDASE FAMILY PROTEIN (AFU_ORTHOLOGUE AFUA_6G11440)"/>
    <property type="match status" value="1"/>
</dbReference>
<gene>
    <name evidence="4" type="ORF">AMATHDRAFT_85010</name>
</gene>
<feature type="domain" description="Pyridoxamine 5'-phosphate oxidase N-terminal" evidence="3">
    <location>
        <begin position="10"/>
        <end position="133"/>
    </location>
</feature>
<name>A0A2A9NNA9_9AGAR</name>
<organism evidence="4 5">
    <name type="scientific">Amanita thiersii Skay4041</name>
    <dbReference type="NCBI Taxonomy" id="703135"/>
    <lineage>
        <taxon>Eukaryota</taxon>
        <taxon>Fungi</taxon>
        <taxon>Dikarya</taxon>
        <taxon>Basidiomycota</taxon>
        <taxon>Agaricomycotina</taxon>
        <taxon>Agaricomycetes</taxon>
        <taxon>Agaricomycetidae</taxon>
        <taxon>Agaricales</taxon>
        <taxon>Pluteineae</taxon>
        <taxon>Amanitaceae</taxon>
        <taxon>Amanita</taxon>
    </lineage>
</organism>
<evidence type="ECO:0000256" key="1">
    <source>
        <dbReference type="SAM" id="MobiDB-lite"/>
    </source>
</evidence>
<protein>
    <recommendedName>
        <fullName evidence="3">Pyridoxamine 5'-phosphate oxidase N-terminal domain-containing protein</fullName>
    </recommendedName>
</protein>
<feature type="region of interest" description="Disordered" evidence="1">
    <location>
        <begin position="229"/>
        <end position="250"/>
    </location>
</feature>
<feature type="region of interest" description="Disordered" evidence="1">
    <location>
        <begin position="156"/>
        <end position="181"/>
    </location>
</feature>
<keyword evidence="2" id="KW-1133">Transmembrane helix</keyword>
<feature type="transmembrane region" description="Helical" evidence="2">
    <location>
        <begin position="259"/>
        <end position="277"/>
    </location>
</feature>
<keyword evidence="2" id="KW-0472">Membrane</keyword>
<dbReference type="EMBL" id="KZ301986">
    <property type="protein sequence ID" value="PFH51588.1"/>
    <property type="molecule type" value="Genomic_DNA"/>
</dbReference>
<evidence type="ECO:0000313" key="4">
    <source>
        <dbReference type="EMBL" id="PFH51588.1"/>
    </source>
</evidence>
<dbReference type="Pfam" id="PF01243">
    <property type="entry name" value="PNPOx_N"/>
    <property type="match status" value="1"/>
</dbReference>
<keyword evidence="2" id="KW-0812">Transmembrane</keyword>
<evidence type="ECO:0000313" key="5">
    <source>
        <dbReference type="Proteomes" id="UP000242287"/>
    </source>
</evidence>
<dbReference type="PANTHER" id="PTHR39336:SF3">
    <property type="entry name" value="PYRIDOXAMINE PHOSPHATE OXIDASE"/>
    <property type="match status" value="1"/>
</dbReference>
<evidence type="ECO:0000256" key="2">
    <source>
        <dbReference type="SAM" id="Phobius"/>
    </source>
</evidence>
<evidence type="ECO:0000259" key="3">
    <source>
        <dbReference type="Pfam" id="PF01243"/>
    </source>
</evidence>
<dbReference type="Proteomes" id="UP000242287">
    <property type="component" value="Unassembled WGS sequence"/>
</dbReference>
<keyword evidence="5" id="KW-1185">Reference proteome</keyword>
<dbReference type="AlphaFoldDB" id="A0A2A9NNA9"/>
<dbReference type="Gene3D" id="2.30.110.10">
    <property type="entry name" value="Electron Transport, Fmn-binding Protein, Chain A"/>
    <property type="match status" value="1"/>
</dbReference>
<accession>A0A2A9NNA9</accession>
<dbReference type="OrthoDB" id="539398at2759"/>
<dbReference type="InterPro" id="IPR012349">
    <property type="entry name" value="Split_barrel_FMN-bd"/>
</dbReference>
<proteinExistence type="predicted"/>
<dbReference type="SUPFAM" id="SSF50475">
    <property type="entry name" value="FMN-binding split barrel"/>
    <property type="match status" value="1"/>
</dbReference>
<reference evidence="4 5" key="1">
    <citation type="submission" date="2014-02" db="EMBL/GenBank/DDBJ databases">
        <title>Transposable element dynamics among asymbiotic and ectomycorrhizal Amanita fungi.</title>
        <authorList>
            <consortium name="DOE Joint Genome Institute"/>
            <person name="Hess J."/>
            <person name="Skrede I."/>
            <person name="Wolfe B."/>
            <person name="LaButti K."/>
            <person name="Ohm R.A."/>
            <person name="Grigoriev I.V."/>
            <person name="Pringle A."/>
        </authorList>
    </citation>
    <scope>NUCLEOTIDE SEQUENCE [LARGE SCALE GENOMIC DNA]</scope>
    <source>
        <strain evidence="4 5">SKay4041</strain>
    </source>
</reference>
<dbReference type="STRING" id="703135.A0A2A9NNA9"/>
<sequence>MGQFFDEIPEFLVSWVLQQKLFWVGTAPLGQEGHVNVSPKGGAGTFHVVDSKRVWYEDKSGSGVETIAHLRENGRITVLFNAFEGPPRIVRLFGTGTVYEFATPEYDASIPISSRKPGSRAVIMIDVHKVGTSCGYGVPFFDYRAERTRLDEMAAQKESVDNVCPTTTPHPETLTDDIDTSPNLPEDGLKLYWSQNNIKSIDGLPALLMAFKSARRFNDHPEIEALVKAKQGGGDANEVSKGKGKGLLSSPPLPSTSSVMMLMLVVLAFGTGVSAIIEKISRVCQVQEGLP</sequence>
<dbReference type="InterPro" id="IPR011576">
    <property type="entry name" value="Pyridox_Oxase_N"/>
</dbReference>